<dbReference type="EMBL" id="VDEP01000374">
    <property type="protein sequence ID" value="KAA1093547.1"/>
    <property type="molecule type" value="Genomic_DNA"/>
</dbReference>
<dbReference type="EMBL" id="VSWC01000184">
    <property type="protein sequence ID" value="KAA1067710.1"/>
    <property type="molecule type" value="Genomic_DNA"/>
</dbReference>
<reference evidence="4 5" key="1">
    <citation type="submission" date="2019-05" db="EMBL/GenBank/DDBJ databases">
        <title>Emergence of the Ug99 lineage of the wheat stem rust pathogen through somatic hybridization.</title>
        <authorList>
            <person name="Li F."/>
            <person name="Upadhyaya N.M."/>
            <person name="Sperschneider J."/>
            <person name="Matny O."/>
            <person name="Nguyen-Phuc H."/>
            <person name="Mago R."/>
            <person name="Raley C."/>
            <person name="Miller M.E."/>
            <person name="Silverstein K.A.T."/>
            <person name="Henningsen E."/>
            <person name="Hirsch C.D."/>
            <person name="Visser B."/>
            <person name="Pretorius Z.A."/>
            <person name="Steffenson B.J."/>
            <person name="Schwessinger B."/>
            <person name="Dodds P.N."/>
            <person name="Figueroa M."/>
        </authorList>
    </citation>
    <scope>NUCLEOTIDE SEQUENCE [LARGE SCALE GENOMIC DNA]</scope>
    <source>
        <strain evidence="2">21-0</strain>
        <strain evidence="3 5">Ug99</strain>
    </source>
</reference>
<keyword evidence="4" id="KW-1185">Reference proteome</keyword>
<proteinExistence type="predicted"/>
<protein>
    <submittedName>
        <fullName evidence="2">Uncharacterized protein</fullName>
    </submittedName>
</protein>
<evidence type="ECO:0000313" key="5">
    <source>
        <dbReference type="Proteomes" id="UP000325313"/>
    </source>
</evidence>
<dbReference type="AlphaFoldDB" id="A0A5B0LV71"/>
<evidence type="ECO:0000313" key="4">
    <source>
        <dbReference type="Proteomes" id="UP000324748"/>
    </source>
</evidence>
<sequence>MEAHSIACRRRLADQSTDDVRKTSKSGILTSQKASQGFNLDHPGCRGVSQTHPDHRTPGGTTRGVTPGCAFRVPALLGSDSGVSTLHPALVHMATASEHGGGIRSECDNGVPQAILLCGDQKLESNLIRLSPFPPLFLVSTKYTRVSSMPGRYANIWTWHVRLAYNLIGLRLYLVNIQESHHPSSWYKHKIFGTNESYSSILEFLEKNPNRTAWEVAERCISIA</sequence>
<dbReference type="Proteomes" id="UP000325313">
    <property type="component" value="Unassembled WGS sequence"/>
</dbReference>
<dbReference type="Proteomes" id="UP000324748">
    <property type="component" value="Unassembled WGS sequence"/>
</dbReference>
<gene>
    <name evidence="2" type="ORF">PGT21_015111</name>
    <name evidence="3" type="ORF">PGTUg99_026716</name>
</gene>
<evidence type="ECO:0000313" key="2">
    <source>
        <dbReference type="EMBL" id="KAA1067710.1"/>
    </source>
</evidence>
<comment type="caution">
    <text evidence="2">The sequence shown here is derived from an EMBL/GenBank/DDBJ whole genome shotgun (WGS) entry which is preliminary data.</text>
</comment>
<feature type="region of interest" description="Disordered" evidence="1">
    <location>
        <begin position="1"/>
        <end position="66"/>
    </location>
</feature>
<evidence type="ECO:0000313" key="3">
    <source>
        <dbReference type="EMBL" id="KAA1093547.1"/>
    </source>
</evidence>
<organism evidence="2 4">
    <name type="scientific">Puccinia graminis f. sp. tritici</name>
    <dbReference type="NCBI Taxonomy" id="56615"/>
    <lineage>
        <taxon>Eukaryota</taxon>
        <taxon>Fungi</taxon>
        <taxon>Dikarya</taxon>
        <taxon>Basidiomycota</taxon>
        <taxon>Pucciniomycotina</taxon>
        <taxon>Pucciniomycetes</taxon>
        <taxon>Pucciniales</taxon>
        <taxon>Pucciniaceae</taxon>
        <taxon>Puccinia</taxon>
    </lineage>
</organism>
<accession>A0A5B0LV71</accession>
<evidence type="ECO:0000256" key="1">
    <source>
        <dbReference type="SAM" id="MobiDB-lite"/>
    </source>
</evidence>
<name>A0A5B0LV71_PUCGR</name>
<feature type="compositionally biased region" description="Polar residues" evidence="1">
    <location>
        <begin position="25"/>
        <end position="38"/>
    </location>
</feature>